<reference evidence="4 5" key="1">
    <citation type="submission" date="2016-03" db="EMBL/GenBank/DDBJ databases">
        <authorList>
            <person name="Ploux O."/>
        </authorList>
    </citation>
    <scope>NUCLEOTIDE SEQUENCE [LARGE SCALE GENOMIC DNA]</scope>
    <source>
        <strain evidence="4 5">UAMH 11012</strain>
    </source>
</reference>
<evidence type="ECO:0000313" key="4">
    <source>
        <dbReference type="EMBL" id="CZR62611.1"/>
    </source>
</evidence>
<dbReference type="InterPro" id="IPR036869">
    <property type="entry name" value="J_dom_sf"/>
</dbReference>
<protein>
    <recommendedName>
        <fullName evidence="3">J domain-containing protein</fullName>
    </recommendedName>
</protein>
<dbReference type="CDD" id="cd06257">
    <property type="entry name" value="DnaJ"/>
    <property type="match status" value="1"/>
</dbReference>
<dbReference type="SMART" id="SM00271">
    <property type="entry name" value="DnaJ"/>
    <property type="match status" value="1"/>
</dbReference>
<organism evidence="4 5">
    <name type="scientific">Phialocephala subalpina</name>
    <dbReference type="NCBI Taxonomy" id="576137"/>
    <lineage>
        <taxon>Eukaryota</taxon>
        <taxon>Fungi</taxon>
        <taxon>Dikarya</taxon>
        <taxon>Ascomycota</taxon>
        <taxon>Pezizomycotina</taxon>
        <taxon>Leotiomycetes</taxon>
        <taxon>Helotiales</taxon>
        <taxon>Mollisiaceae</taxon>
        <taxon>Phialocephala</taxon>
        <taxon>Phialocephala fortinii species complex</taxon>
    </lineage>
</organism>
<feature type="domain" description="J" evidence="3">
    <location>
        <begin position="9"/>
        <end position="77"/>
    </location>
</feature>
<keyword evidence="1" id="KW-0175">Coiled coil</keyword>
<dbReference type="OrthoDB" id="442087at2759"/>
<evidence type="ECO:0000256" key="1">
    <source>
        <dbReference type="SAM" id="Coils"/>
    </source>
</evidence>
<sequence>MAPTAVIHDYYAILEVEQTATLGEIIKSYKRLALLRHPDRNTTHNTTGAFQLVCRISFTAISSLQSWDPRYFADIILGVAAKRGTPRPAPGAATPNQDDTKEATASISAIQKAKQERFASWSRTQKVYEDSIFELRRDIRKLQSVIREFEDIEKAERAEVAAAKSWSTWLLSPLYRKRVETDEEKEQKERDRLQRFHIKNFKERDLEKKESELKEHENLLRTKRQDGKRRREWKRVETDEEKEQKERDRLQRFHIKNFKERDLEKKESELKEHENLLRTKRQEFDNANLKDDIAKSAIEERIRAKRERERQEKERVEKREAQVFSPISTRIPLRVQQPDQRRKPAVIMPGGPN</sequence>
<dbReference type="SUPFAM" id="SSF46565">
    <property type="entry name" value="Chaperone J-domain"/>
    <property type="match status" value="1"/>
</dbReference>
<accession>A0A1L7XC55</accession>
<keyword evidence="5" id="KW-1185">Reference proteome</keyword>
<feature type="region of interest" description="Disordered" evidence="2">
    <location>
        <begin position="328"/>
        <end position="353"/>
    </location>
</feature>
<evidence type="ECO:0000259" key="3">
    <source>
        <dbReference type="PROSITE" id="PS50076"/>
    </source>
</evidence>
<dbReference type="Proteomes" id="UP000184330">
    <property type="component" value="Unassembled WGS sequence"/>
</dbReference>
<gene>
    <name evidence="4" type="ORF">PAC_12508</name>
</gene>
<feature type="coiled-coil region" evidence="1">
    <location>
        <begin position="256"/>
        <end position="321"/>
    </location>
</feature>
<evidence type="ECO:0000313" key="5">
    <source>
        <dbReference type="Proteomes" id="UP000184330"/>
    </source>
</evidence>
<dbReference type="Gene3D" id="1.10.287.110">
    <property type="entry name" value="DnaJ domain"/>
    <property type="match status" value="1"/>
</dbReference>
<evidence type="ECO:0000256" key="2">
    <source>
        <dbReference type="SAM" id="MobiDB-lite"/>
    </source>
</evidence>
<dbReference type="AlphaFoldDB" id="A0A1L7XC55"/>
<dbReference type="EMBL" id="FJOG01000021">
    <property type="protein sequence ID" value="CZR62611.1"/>
    <property type="molecule type" value="Genomic_DNA"/>
</dbReference>
<dbReference type="STRING" id="576137.A0A1L7XC55"/>
<proteinExistence type="predicted"/>
<name>A0A1L7XC55_9HELO</name>
<feature type="coiled-coil region" evidence="1">
    <location>
        <begin position="199"/>
        <end position="226"/>
    </location>
</feature>
<dbReference type="Pfam" id="PF00226">
    <property type="entry name" value="DnaJ"/>
    <property type="match status" value="1"/>
</dbReference>
<dbReference type="PROSITE" id="PS50076">
    <property type="entry name" value="DNAJ_2"/>
    <property type="match status" value="1"/>
</dbReference>
<dbReference type="InterPro" id="IPR001623">
    <property type="entry name" value="DnaJ_domain"/>
</dbReference>